<keyword evidence="1" id="KW-0732">Signal</keyword>
<protein>
    <recommendedName>
        <fullName evidence="4">Alpha/beta hydrolase</fullName>
    </recommendedName>
</protein>
<evidence type="ECO:0000313" key="3">
    <source>
        <dbReference type="Proteomes" id="UP000034883"/>
    </source>
</evidence>
<dbReference type="Proteomes" id="UP000034883">
    <property type="component" value="Chromosome"/>
</dbReference>
<dbReference type="SUPFAM" id="SSF53474">
    <property type="entry name" value="alpha/beta-Hydrolases"/>
    <property type="match status" value="1"/>
</dbReference>
<evidence type="ECO:0000313" key="2">
    <source>
        <dbReference type="EMBL" id="AKF07540.1"/>
    </source>
</evidence>
<evidence type="ECO:0000256" key="1">
    <source>
        <dbReference type="SAM" id="SignalP"/>
    </source>
</evidence>
<organism evidence="2 3">
    <name type="scientific">Sandaracinus amylolyticus</name>
    <dbReference type="NCBI Taxonomy" id="927083"/>
    <lineage>
        <taxon>Bacteria</taxon>
        <taxon>Pseudomonadati</taxon>
        <taxon>Myxococcota</taxon>
        <taxon>Polyangia</taxon>
        <taxon>Polyangiales</taxon>
        <taxon>Sandaracinaceae</taxon>
        <taxon>Sandaracinus</taxon>
    </lineage>
</organism>
<keyword evidence="3" id="KW-1185">Reference proteome</keyword>
<dbReference type="AlphaFoldDB" id="A0A0F6W554"/>
<feature type="signal peptide" evidence="1">
    <location>
        <begin position="1"/>
        <end position="19"/>
    </location>
</feature>
<dbReference type="OrthoDB" id="5492698at2"/>
<dbReference type="RefSeq" id="WP_053234787.1">
    <property type="nucleotide sequence ID" value="NZ_CP011125.1"/>
</dbReference>
<feature type="chain" id="PRO_5002511889" description="Alpha/beta hydrolase" evidence="1">
    <location>
        <begin position="20"/>
        <end position="282"/>
    </location>
</feature>
<dbReference type="EMBL" id="CP011125">
    <property type="protein sequence ID" value="AKF07540.1"/>
    <property type="molecule type" value="Genomic_DNA"/>
</dbReference>
<accession>A0A0F6W554</accession>
<dbReference type="KEGG" id="samy:DB32_004689"/>
<dbReference type="InterPro" id="IPR029058">
    <property type="entry name" value="AB_hydrolase_fold"/>
</dbReference>
<proteinExistence type="predicted"/>
<dbReference type="Gene3D" id="3.40.50.1820">
    <property type="entry name" value="alpha/beta hydrolase"/>
    <property type="match status" value="1"/>
</dbReference>
<dbReference type="STRING" id="927083.DB32_004689"/>
<gene>
    <name evidence="2" type="ORF">DB32_004689</name>
</gene>
<sequence>MRGIAIVFLTALFPAIASAQWTREIDVAHGAFDHEGAPDAIVHAPSGFDARAPLHLVVFLHGYRGCAQVLISDARDARCRAGAPTHPGWGLAARHDEAGTQTLFVVVQLALWQREGSPGRFAREGAFRTFLDEILAALEPDLGARRRVDDLAGITILAHSAAFETSLAILRAGRVDDRLRHLVLFDALYSGGPAFLAWAAADASRRLLSFHGGRGTTRERNRDLARRARRALGARASVGRDARLEHARDRRVVIVESDAPHADIPARHMAETLRALGLPLRR</sequence>
<evidence type="ECO:0008006" key="4">
    <source>
        <dbReference type="Google" id="ProtNLM"/>
    </source>
</evidence>
<reference evidence="2 3" key="1">
    <citation type="submission" date="2015-03" db="EMBL/GenBank/DDBJ databases">
        <title>Genome assembly of Sandaracinus amylolyticus DSM 53668.</title>
        <authorList>
            <person name="Sharma G."/>
            <person name="Subramanian S."/>
        </authorList>
    </citation>
    <scope>NUCLEOTIDE SEQUENCE [LARGE SCALE GENOMIC DNA]</scope>
    <source>
        <strain evidence="2 3">DSM 53668</strain>
    </source>
</reference>
<name>A0A0F6W554_9BACT</name>